<dbReference type="EMBL" id="JAOPJF010000033">
    <property type="protein sequence ID" value="KAK1144057.1"/>
    <property type="molecule type" value="Genomic_DNA"/>
</dbReference>
<organism evidence="1 2">
    <name type="scientific">Aspergillus melleus</name>
    <dbReference type="NCBI Taxonomy" id="138277"/>
    <lineage>
        <taxon>Eukaryota</taxon>
        <taxon>Fungi</taxon>
        <taxon>Dikarya</taxon>
        <taxon>Ascomycota</taxon>
        <taxon>Pezizomycotina</taxon>
        <taxon>Eurotiomycetes</taxon>
        <taxon>Eurotiomycetidae</taxon>
        <taxon>Eurotiales</taxon>
        <taxon>Aspergillaceae</taxon>
        <taxon>Aspergillus</taxon>
        <taxon>Aspergillus subgen. Circumdati</taxon>
    </lineage>
</organism>
<comment type="caution">
    <text evidence="1">The sequence shown here is derived from an EMBL/GenBank/DDBJ whole genome shotgun (WGS) entry which is preliminary data.</text>
</comment>
<accession>A0ACC3B140</accession>
<protein>
    <submittedName>
        <fullName evidence="1">Type I Iterative Polyketide synthase (PKS)</fullName>
    </submittedName>
</protein>
<reference evidence="1 2" key="1">
    <citation type="journal article" date="2023" name="ACS Omega">
        <title>Identification of the Neoaspergillic Acid Biosynthesis Gene Cluster by Establishing an In Vitro CRISPR-Ribonucleoprotein Genetic System in Aspergillus melleus.</title>
        <authorList>
            <person name="Yuan B."/>
            <person name="Grau M.F."/>
            <person name="Murata R.M."/>
            <person name="Torok T."/>
            <person name="Venkateswaran K."/>
            <person name="Stajich J.E."/>
            <person name="Wang C.C.C."/>
        </authorList>
    </citation>
    <scope>NUCLEOTIDE SEQUENCE [LARGE SCALE GENOMIC DNA]</scope>
    <source>
        <strain evidence="1 2">IMV 1140</strain>
    </source>
</reference>
<evidence type="ECO:0000313" key="2">
    <source>
        <dbReference type="Proteomes" id="UP001177260"/>
    </source>
</evidence>
<proteinExistence type="predicted"/>
<name>A0ACC3B140_9EURO</name>
<evidence type="ECO:0000313" key="1">
    <source>
        <dbReference type="EMBL" id="KAK1144057.1"/>
    </source>
</evidence>
<sequence length="2593" mass="285398">MGAGIAGPDDIAIVGYAFKLPQDVDDDSSFWELLQKRRNLMTEWPQSRINAQSFTDGSNTKFRATGGHFINEDVRAFDAPFFSVTAKEAAAMDPIQRWTLEVSYRAFEKSGIPVENLKGSRTAVFSATMIEDYSNMVAMDPDNAERTAVTGSAVPCIIPNRISWYFDLRGPSIHVNTACSSSLAAVDMACKTVTSGDASCAIVTGSNLLLDPAVFQMLSTQNFLSSDSKCYSFDHRANGYARGEGIVAIVLKPVSAAVRDGDMIRAVIRSTGSNQDGRTPVLTQPSPQAQEDLIRHVYKQADLSFEQTRYVEAHGTGTPVGDPIEMKAIGRVFRKSQSPEYPLYVGSVKANIGHLEAASALASIVKAILMLEKGVILPNALFEKVNPTIDVDFYNIKARSPGYVHLTVTSMFQLTSGDRGLIANHCTISDKEAISPALLPVNGITRLNGEAHTNGHGLTNRKAQHNGRFASGDHHTNMNGTTHTIDKIASNGFRRALSNGSSRCNGKLNGVNGNHRVPSQIVKTKVLVFSAADEKSLTRMIEDYTRFYKDTIFGDALRLEKLSFTLAARRSHMLWRAFAIAMDPSGSEEQYGPSLAKPLRSSTETGLAFVFTGQGAQYVDMGWNLIQFPVFADTLRQIDYLYGQLGCSWSLFDALRDRETIDNPEYSQPLSTAIQIALVELLRSFGIMPKAVIGHSSGEIAAANTNLSSPGAMLSVNLSEDEIPRYLGDIEDKSIISSVNIACVNSPTNCTLSGLEQSIDVVKRRTDEDGIFALKLKTGVAYHSPSMQTIAAKYLSLIGNLEGVGRRDSKATAAVPMVSSVTGKVVRPAMLATAQYWVDNMVFPVRFSDAVQTLTQASSTLKVGLGNITDLVEVGPHPALRRPVQDTVGQEKNRNKQIRYASVLHRSQPAIQSTLGLAGRLFCLGHPVNITVVNQEDAGKPKPFLVDCPEYPFDRSQHYWTESRLSRDSRLRGTVKGETLGVRASDWNPFEPRWRNFLSVESSPWIGHHMISDTVIYPAAGMLVMAIEAVQQMVPEDRTAAGYLVKKAVFTNPIIVPESWEDRIETQARLQSVKWQQQDENLSLFDVAIFTFSRDKRAECFRAEIGVDYESLPRDDEDFEKRLADEKARDQFRRAAQLCDHPVDSLVLYRDSNVHGLQYGDWFQLMQDVSWDGETNAVAHVDVSRERYRSSSLVHPAVLDQAFHVLRVCSGQQPAANVPVSLEDAWFASSGWQYPQTNSIHWLGTSTSSGKRGFNFGEQGCLQALADDGTVLCTIRKAVTAAVTGDVPTIANEKEKKLLYGIEWKPQLSLLDPEQMSKMLGRDTVARNENAQVASYVKLRYILSITTLRVLGSIDTANVPDSLLRHVSWMNHHVNKLSQSMHEYAEIASVVDIEHLLCEVENLLPTWQLYTACARSLPDILAGEVDPLEVVFGSDLADTFYADLFQSLCADGRLSTILDLASHENPGMRILEVGAGTGGMTGHVMTALQEREERTGTLSFTEYDYTDISPSFFTRASERWSDLQAEGRMNFKILDLGRAIDSQGFKLGYYDLVIAASVLHATPYLEATIQNVRRALKPGGRLVLLEVVKPDDILTNFMAGLVPGWWVAREDWRPHSPAVSEGLWDQCLRDNGFSGNDLVLRDYEAKECHITSIIISTAVESTKPLSSPEACRLVFLVDQDQSNQQMHFASLIRCQVDPDNKSAAQTCAFGSEHFQSVLPTLSKEDIVCCVAEVNNRPFLTQLSEKTFKALQQLTKFAPHLLWVTASSIDDSGFPDYGAIQGFLRSIRAEQPDSHFVTLALDGEMDGNENANFIAKVFRAAFETPLSSEVEYIVRDGLLMTGRAVEDTAGNKAIRPLLSPQLKQKPWAEGQNLKLSSMVRGDIDSLCFVQEENVGNDLGPHGIEIESHVWGVSHRDVQAVLGCSDDAPDHLPGDCAGIVTRVGMECGQSIQLGDRVFMLARGCMRKYPHADENYVMKIPDALSTEVTIANLVPTMTAFHALLEVARLEHVDSVLIHSAASAVGQAAVRLARGQRADIFATASSPEEKQFLVDSLGVPENHIFSNRKASFFQGLMRVTDGYGVDVFLNSLPAEEMLQASYKCLAPGGRFVDISRATIGSNTVLPFDAFAPNVTFSVVDVLELPRRKLATVLNRAIHILAEEKFQSCQPLRIFNASEIQQNFQHIQVEEIIGRSVIRLRPEDVVPQFGHEKPTWTFHGNASYLIAGGTGGLGRAIMQWMADRGAKHLIALSRSGPTSKAATEKVSELTARGVKIFTPKCDVSSEASFRRVLEDCKLTMPPIKGCINASMVLQDAIFQDSMAFEQWELTMRSKVQTSWNLHRFLPDDLDFFILFASLAGVVGQMASANYASGCTFQDSLAQYRVSRGQKALSLDLGWMRNIGIIAETSAYQRQREGADDMNPIDDTELFALLDLYCDPSNPVPVPSQDRGQVLFGLRTPADVLREGRVPPALLERPLLSTFSYITDNTMTKNTDKAQAVNAAVLFSQSNDSSERIQIVLRALAVKLARAMSISPDDVEPSKPLSAYGVDSLMAVKLRNWVGREFGTTVAMFDFMGGVSIAHFADLIVAKSSLSKGVA</sequence>
<keyword evidence="2" id="KW-1185">Reference proteome</keyword>
<gene>
    <name evidence="1" type="ORF">N8T08_005719</name>
</gene>
<dbReference type="Proteomes" id="UP001177260">
    <property type="component" value="Unassembled WGS sequence"/>
</dbReference>